<gene>
    <name evidence="6" type="primary">allR</name>
    <name evidence="6" type="ORF">NCTC12112_00318</name>
</gene>
<evidence type="ECO:0000259" key="5">
    <source>
        <dbReference type="PROSITE" id="PS51078"/>
    </source>
</evidence>
<dbReference type="InterPro" id="IPR014757">
    <property type="entry name" value="Tscrpt_reg_IclR_C"/>
</dbReference>
<evidence type="ECO:0000313" key="7">
    <source>
        <dbReference type="Proteomes" id="UP000249008"/>
    </source>
</evidence>
<dbReference type="GeneID" id="78454913"/>
<feature type="domain" description="IclR-ED" evidence="5">
    <location>
        <begin position="67"/>
        <end position="248"/>
    </location>
</feature>
<keyword evidence="1" id="KW-0805">Transcription regulation</keyword>
<dbReference type="Proteomes" id="UP000249008">
    <property type="component" value="Chromosome 1"/>
</dbReference>
<dbReference type="GO" id="GO:0003677">
    <property type="term" value="F:DNA binding"/>
    <property type="evidence" value="ECO:0007669"/>
    <property type="project" value="UniProtKB-KW"/>
</dbReference>
<accession>A0AAX1TSS9</accession>
<dbReference type="Gene3D" id="3.30.450.40">
    <property type="match status" value="1"/>
</dbReference>
<organism evidence="6 7">
    <name type="scientific">Fusobacterium ulcerans</name>
    <dbReference type="NCBI Taxonomy" id="861"/>
    <lineage>
        <taxon>Bacteria</taxon>
        <taxon>Fusobacteriati</taxon>
        <taxon>Fusobacteriota</taxon>
        <taxon>Fusobacteriia</taxon>
        <taxon>Fusobacteriales</taxon>
        <taxon>Fusobacteriaceae</taxon>
        <taxon>Fusobacterium</taxon>
    </lineage>
</organism>
<keyword evidence="3" id="KW-0804">Transcription</keyword>
<dbReference type="InterPro" id="IPR036390">
    <property type="entry name" value="WH_DNA-bd_sf"/>
</dbReference>
<dbReference type="Gene3D" id="1.10.10.10">
    <property type="entry name" value="Winged helix-like DNA-binding domain superfamily/Winged helix DNA-binding domain"/>
    <property type="match status" value="1"/>
</dbReference>
<dbReference type="GO" id="GO:0003700">
    <property type="term" value="F:DNA-binding transcription factor activity"/>
    <property type="evidence" value="ECO:0007669"/>
    <property type="project" value="TreeGrafter"/>
</dbReference>
<dbReference type="SUPFAM" id="SSF46785">
    <property type="entry name" value="Winged helix' DNA-binding domain"/>
    <property type="match status" value="1"/>
</dbReference>
<dbReference type="GO" id="GO:0045892">
    <property type="term" value="P:negative regulation of DNA-templated transcription"/>
    <property type="evidence" value="ECO:0007669"/>
    <property type="project" value="TreeGrafter"/>
</dbReference>
<feature type="domain" description="HTH iclR-type" evidence="4">
    <location>
        <begin position="3"/>
        <end position="66"/>
    </location>
</feature>
<dbReference type="InterPro" id="IPR050707">
    <property type="entry name" value="HTH_MetabolicPath_Reg"/>
</dbReference>
<dbReference type="SUPFAM" id="SSF55781">
    <property type="entry name" value="GAF domain-like"/>
    <property type="match status" value="1"/>
</dbReference>
<keyword evidence="2" id="KW-0238">DNA-binding</keyword>
<dbReference type="InterPro" id="IPR029016">
    <property type="entry name" value="GAF-like_dom_sf"/>
</dbReference>
<evidence type="ECO:0000256" key="3">
    <source>
        <dbReference type="ARBA" id="ARBA00023163"/>
    </source>
</evidence>
<protein>
    <submittedName>
        <fullName evidence="6">Negative regulator of allantoin and glyoxylate utilization operons</fullName>
    </submittedName>
</protein>
<dbReference type="InterPro" id="IPR005471">
    <property type="entry name" value="Tscrpt_reg_IclR_N"/>
</dbReference>
<evidence type="ECO:0000256" key="2">
    <source>
        <dbReference type="ARBA" id="ARBA00023125"/>
    </source>
</evidence>
<dbReference type="AlphaFoldDB" id="A0AAX1TSS9"/>
<evidence type="ECO:0000259" key="4">
    <source>
        <dbReference type="PROSITE" id="PS51077"/>
    </source>
</evidence>
<dbReference type="RefSeq" id="WP_005979161.1">
    <property type="nucleotide sequence ID" value="NZ_BAABXY010000001.1"/>
</dbReference>
<dbReference type="Pfam" id="PF01614">
    <property type="entry name" value="IclR_C"/>
    <property type="match status" value="1"/>
</dbReference>
<dbReference type="Pfam" id="PF09339">
    <property type="entry name" value="HTH_IclR"/>
    <property type="match status" value="1"/>
</dbReference>
<dbReference type="KEGG" id="ful:C4N20_08830"/>
<sequence>MLNKSTLKTMEILEKISNSKNGMTITQLSKELEIPRSTVDDIVKALVSKKYLYCSDESLKLYQLGNKIFELSLKMRDKREVLDIVTPFLKELVDEFNDTLFFGLKDGDDVLYLSKMESSKTVRTTAVLGSRKSFYYTGLGKAILSTYSEKDLDEYIARTKLEPRTDYTIIEPEKLKEDILGAKRRGYSTDYREGDIEVSCVAAPIYQEGKIFGAISLAGLYTTIDEEETKRRGKKIKDTAEKISEILS</sequence>
<dbReference type="PANTHER" id="PTHR30136">
    <property type="entry name" value="HELIX-TURN-HELIX TRANSCRIPTIONAL REGULATOR, ICLR FAMILY"/>
    <property type="match status" value="1"/>
</dbReference>
<evidence type="ECO:0000256" key="1">
    <source>
        <dbReference type="ARBA" id="ARBA00023015"/>
    </source>
</evidence>
<dbReference type="PROSITE" id="PS51078">
    <property type="entry name" value="ICLR_ED"/>
    <property type="match status" value="1"/>
</dbReference>
<reference evidence="6 7" key="1">
    <citation type="submission" date="2018-06" db="EMBL/GenBank/DDBJ databases">
        <authorList>
            <consortium name="Pathogen Informatics"/>
            <person name="Doyle S."/>
        </authorList>
    </citation>
    <scope>NUCLEOTIDE SEQUENCE [LARGE SCALE GENOMIC DNA]</scope>
    <source>
        <strain evidence="6 7">NCTC12112</strain>
    </source>
</reference>
<dbReference type="PANTHER" id="PTHR30136:SF7">
    <property type="entry name" value="HTH-TYPE TRANSCRIPTIONAL REGULATOR KDGR-RELATED"/>
    <property type="match status" value="1"/>
</dbReference>
<evidence type="ECO:0000313" key="6">
    <source>
        <dbReference type="EMBL" id="SQI99950.1"/>
    </source>
</evidence>
<dbReference type="SMART" id="SM00346">
    <property type="entry name" value="HTH_ICLR"/>
    <property type="match status" value="1"/>
</dbReference>
<proteinExistence type="predicted"/>
<dbReference type="PROSITE" id="PS51077">
    <property type="entry name" value="HTH_ICLR"/>
    <property type="match status" value="1"/>
</dbReference>
<dbReference type="InterPro" id="IPR036388">
    <property type="entry name" value="WH-like_DNA-bd_sf"/>
</dbReference>
<dbReference type="EMBL" id="LS483487">
    <property type="protein sequence ID" value="SQI99950.1"/>
    <property type="molecule type" value="Genomic_DNA"/>
</dbReference>
<name>A0AAX1TSS9_9FUSO</name>